<dbReference type="OrthoDB" id="9826460at2"/>
<proteinExistence type="predicted"/>
<reference evidence="1 2" key="1">
    <citation type="journal article" date="2011" name="J. Bacteriol.">
        <title>Complete genome sequence of Mycoplasma haemofelis, a hemotropic mycoplasma.</title>
        <authorList>
            <person name="Barker E.N."/>
            <person name="Helps C.R."/>
            <person name="Peters I.R."/>
            <person name="Darby A.C."/>
            <person name="Radford A.D."/>
            <person name="Tasker S."/>
        </authorList>
    </citation>
    <scope>NUCLEOTIDE SEQUENCE [LARGE SCALE GENOMIC DNA]</scope>
    <source>
        <strain evidence="1 2">Langford 1</strain>
    </source>
</reference>
<dbReference type="AlphaFoldDB" id="E8ZIG9"/>
<name>E8ZIG9_MYCHL</name>
<keyword evidence="2" id="KW-1185">Reference proteome</keyword>
<evidence type="ECO:0000313" key="1">
    <source>
        <dbReference type="EMBL" id="CBY92940.1"/>
    </source>
</evidence>
<accession>E8ZIG9</accession>
<organism evidence="1 2">
    <name type="scientific">Mycoplasma haemofelis (strain Langford 1)</name>
    <name type="common">Haemobartonella felis</name>
    <dbReference type="NCBI Taxonomy" id="941640"/>
    <lineage>
        <taxon>Bacteria</taxon>
        <taxon>Bacillati</taxon>
        <taxon>Mycoplasmatota</taxon>
        <taxon>Mollicutes</taxon>
        <taxon>Mycoplasmataceae</taxon>
        <taxon>Mycoplasma</taxon>
    </lineage>
</organism>
<dbReference type="HOGENOM" id="CLU_087258_1_0_14"/>
<dbReference type="KEGG" id="mha:HF1_09320"/>
<gene>
    <name evidence="1" type="ordered locus">HF1_09320</name>
</gene>
<sequence length="205" mass="22354">MEISSLFKAFLALAGVTGAAGGGVLLHKVINKDTISKHIDPKNLLTSAQQDKWTHRLGLLNKAEDTDLSKDLLSTKKSKTTLTIDDLKSWCASNLESEFLGTEDKKFKNIKLYCGLNMGDKIQGTKVASTTGGDNASLKTNFGKLKNKTSSELVSQLFSIKDTDNASDPWKGSTSLRDWCLSAFDMPFESGLTYDNAKDYCVITA</sequence>
<protein>
    <submittedName>
        <fullName evidence="1">Uncharacterized protein</fullName>
    </submittedName>
</protein>
<evidence type="ECO:0000313" key="2">
    <source>
        <dbReference type="Proteomes" id="UP000008637"/>
    </source>
</evidence>
<dbReference type="EMBL" id="FR773153">
    <property type="protein sequence ID" value="CBY92940.1"/>
    <property type="molecule type" value="Genomic_DNA"/>
</dbReference>
<dbReference type="Proteomes" id="UP000008637">
    <property type="component" value="Chromosome"/>
</dbReference>